<protein>
    <recommendedName>
        <fullName evidence="3">histidine kinase</fullName>
        <ecNumber evidence="3">2.7.13.3</ecNumber>
    </recommendedName>
</protein>
<dbReference type="InterPro" id="IPR003661">
    <property type="entry name" value="HisK_dim/P_dom"/>
</dbReference>
<feature type="domain" description="Histidine kinase" evidence="11">
    <location>
        <begin position="412"/>
        <end position="634"/>
    </location>
</feature>
<keyword evidence="14" id="KW-0547">Nucleotide-binding</keyword>
<organism evidence="14 15">
    <name type="scientific">Ideonella lacteola</name>
    <dbReference type="NCBI Taxonomy" id="2984193"/>
    <lineage>
        <taxon>Bacteria</taxon>
        <taxon>Pseudomonadati</taxon>
        <taxon>Pseudomonadota</taxon>
        <taxon>Betaproteobacteria</taxon>
        <taxon>Burkholderiales</taxon>
        <taxon>Sphaerotilaceae</taxon>
        <taxon>Ideonella</taxon>
    </lineage>
</organism>
<evidence type="ECO:0000256" key="5">
    <source>
        <dbReference type="ARBA" id="ARBA00022679"/>
    </source>
</evidence>
<comment type="catalytic activity">
    <reaction evidence="1">
        <text>ATP + protein L-histidine = ADP + protein N-phospho-L-histidine.</text>
        <dbReference type="EC" id="2.7.13.3"/>
    </reaction>
</comment>
<dbReference type="Gene3D" id="3.40.50.2300">
    <property type="match status" value="1"/>
</dbReference>
<dbReference type="InterPro" id="IPR001789">
    <property type="entry name" value="Sig_transdc_resp-reg_receiver"/>
</dbReference>
<dbReference type="PRINTS" id="PR00344">
    <property type="entry name" value="BCTRLSENSOR"/>
</dbReference>
<dbReference type="EMBL" id="JBBUTG010000005">
    <property type="protein sequence ID" value="MEK8031187.1"/>
    <property type="molecule type" value="Genomic_DNA"/>
</dbReference>
<sequence length="786" mass="85924">MKTRLLVAGVLVGVTLLPLGLVSGWQYLTESRRTADERNAELHSLSQEAARDLGARADRILDNLRADVAMPGLPELLDKPASVDPLWANRVLTLVALREPLHATSVGLLDVNGRNLADTQAQRIGRPEADEVYVKEVLARRYPQLLGPLTPSWDDHPALFAAAPVKRDGTVLGLLRLRLEAGLLGQVLADSLSAHGDVHGIVFDAQGQLFAGTDSRLAGERHLPSGFHVENTPGPQEPQWAGRIWHGHVAPVPGTRWQVMVYEPKRQFDAPLQKLRGEWIGFITLLALLGMGAVWLIAAILSRPLARLSEVAEGIAAGDLSRRVSVRGTEEFRRLGQAFNAMNERLGQTVQSLSDELAQRRAAEAALRDSEARLQHANSDLERQVRERTADLATAKEAAEAASRAKSAFLANMSHEIRTPMNAVIGLTQLLHDDSQEPVQRERLKRVFDAAQHLMGLINDVLDLSRIEAGKLSLETVAFDLQALVDRMLGMVESAARDKGLQLHRSMEAGLPLRLLGDERRLGQVLLNFLGNAVKFTQRGEVGLAVSQVREDGPDRVWLRFEVWDSGIGLTAEQQVRVFDAFEQADVSTTRRFGGTGLGLTISRELCQLMGGQIGVASQPGQGSRFWILLPLQRLMPSGEASPAPGAVPAPAVAGLPRWHLPGKVLVVEDNAVNQEVIQALLARHGLQADLAGDGAIAVALAQQQAYPLVLMDMHMPLMDGLEATRRIRRLPLHQRTPIIAMTANVYEDDRQRCLDAGMDAHLAKPIDPQALERLLRQWLGDPAVA</sequence>
<dbReference type="EC" id="2.7.13.3" evidence="3"/>
<dbReference type="CDD" id="cd17546">
    <property type="entry name" value="REC_hyHK_CKI1_RcsC-like"/>
    <property type="match status" value="1"/>
</dbReference>
<dbReference type="Pfam" id="PF00072">
    <property type="entry name" value="Response_reg"/>
    <property type="match status" value="1"/>
</dbReference>
<dbReference type="InterPro" id="IPR003660">
    <property type="entry name" value="HAMP_dom"/>
</dbReference>
<dbReference type="SMART" id="SM00387">
    <property type="entry name" value="HATPase_c"/>
    <property type="match status" value="1"/>
</dbReference>
<dbReference type="CDD" id="cd06225">
    <property type="entry name" value="HAMP"/>
    <property type="match status" value="1"/>
</dbReference>
<dbReference type="PANTHER" id="PTHR45339">
    <property type="entry name" value="HYBRID SIGNAL TRANSDUCTION HISTIDINE KINASE J"/>
    <property type="match status" value="1"/>
</dbReference>
<accession>A0ABU9BQP1</accession>
<dbReference type="CDD" id="cd16922">
    <property type="entry name" value="HATPase_EvgS-ArcB-TorS-like"/>
    <property type="match status" value="1"/>
</dbReference>
<dbReference type="InterPro" id="IPR005467">
    <property type="entry name" value="His_kinase_dom"/>
</dbReference>
<evidence type="ECO:0000256" key="10">
    <source>
        <dbReference type="SAM" id="Phobius"/>
    </source>
</evidence>
<gene>
    <name evidence="14" type="ORF">AACH06_10205</name>
</gene>
<dbReference type="PROSITE" id="PS50885">
    <property type="entry name" value="HAMP"/>
    <property type="match status" value="1"/>
</dbReference>
<dbReference type="PROSITE" id="PS50109">
    <property type="entry name" value="HIS_KIN"/>
    <property type="match status" value="1"/>
</dbReference>
<dbReference type="RefSeq" id="WP_341425566.1">
    <property type="nucleotide sequence ID" value="NZ_JBBUTG010000005.1"/>
</dbReference>
<keyword evidence="10" id="KW-0472">Membrane</keyword>
<dbReference type="PROSITE" id="PS50110">
    <property type="entry name" value="RESPONSE_REGULATORY"/>
    <property type="match status" value="1"/>
</dbReference>
<dbReference type="Gene3D" id="3.30.450.20">
    <property type="entry name" value="PAS domain"/>
    <property type="match status" value="1"/>
</dbReference>
<dbReference type="Gene3D" id="6.10.340.10">
    <property type="match status" value="1"/>
</dbReference>
<dbReference type="InterPro" id="IPR036097">
    <property type="entry name" value="HisK_dim/P_sf"/>
</dbReference>
<evidence type="ECO:0000256" key="7">
    <source>
        <dbReference type="ARBA" id="ARBA00023012"/>
    </source>
</evidence>
<evidence type="ECO:0000259" key="12">
    <source>
        <dbReference type="PROSITE" id="PS50110"/>
    </source>
</evidence>
<keyword evidence="6" id="KW-0418">Kinase</keyword>
<evidence type="ECO:0000256" key="8">
    <source>
        <dbReference type="PROSITE-ProRule" id="PRU00169"/>
    </source>
</evidence>
<dbReference type="SUPFAM" id="SSF52172">
    <property type="entry name" value="CheY-like"/>
    <property type="match status" value="1"/>
</dbReference>
<dbReference type="Proteomes" id="UP001371218">
    <property type="component" value="Unassembled WGS sequence"/>
</dbReference>
<evidence type="ECO:0000313" key="14">
    <source>
        <dbReference type="EMBL" id="MEK8031187.1"/>
    </source>
</evidence>
<feature type="coiled-coil region" evidence="9">
    <location>
        <begin position="353"/>
        <end position="398"/>
    </location>
</feature>
<dbReference type="InterPro" id="IPR036890">
    <property type="entry name" value="HATPase_C_sf"/>
</dbReference>
<feature type="modified residue" description="4-aspartylphosphate" evidence="8">
    <location>
        <position position="713"/>
    </location>
</feature>
<evidence type="ECO:0000256" key="9">
    <source>
        <dbReference type="SAM" id="Coils"/>
    </source>
</evidence>
<dbReference type="InterPro" id="IPR011006">
    <property type="entry name" value="CheY-like_superfamily"/>
</dbReference>
<feature type="transmembrane region" description="Helical" evidence="10">
    <location>
        <begin position="279"/>
        <end position="301"/>
    </location>
</feature>
<keyword evidence="4 8" id="KW-0597">Phosphoprotein</keyword>
<proteinExistence type="predicted"/>
<feature type="domain" description="HAMP" evidence="13">
    <location>
        <begin position="299"/>
        <end position="351"/>
    </location>
</feature>
<dbReference type="GO" id="GO:0005524">
    <property type="term" value="F:ATP binding"/>
    <property type="evidence" value="ECO:0007669"/>
    <property type="project" value="UniProtKB-KW"/>
</dbReference>
<keyword evidence="15" id="KW-1185">Reference proteome</keyword>
<keyword evidence="5" id="KW-0808">Transferase</keyword>
<dbReference type="SUPFAM" id="SSF158472">
    <property type="entry name" value="HAMP domain-like"/>
    <property type="match status" value="1"/>
</dbReference>
<dbReference type="InterPro" id="IPR003594">
    <property type="entry name" value="HATPase_dom"/>
</dbReference>
<dbReference type="Pfam" id="PF00512">
    <property type="entry name" value="HisKA"/>
    <property type="match status" value="1"/>
</dbReference>
<dbReference type="SMART" id="SM00304">
    <property type="entry name" value="HAMP"/>
    <property type="match status" value="1"/>
</dbReference>
<keyword evidence="7" id="KW-0902">Two-component regulatory system</keyword>
<comment type="caution">
    <text evidence="14">The sequence shown here is derived from an EMBL/GenBank/DDBJ whole genome shotgun (WGS) entry which is preliminary data.</text>
</comment>
<dbReference type="Gene3D" id="1.10.287.130">
    <property type="match status" value="1"/>
</dbReference>
<evidence type="ECO:0000256" key="4">
    <source>
        <dbReference type="ARBA" id="ARBA00022553"/>
    </source>
</evidence>
<evidence type="ECO:0000259" key="11">
    <source>
        <dbReference type="PROSITE" id="PS50109"/>
    </source>
</evidence>
<comment type="subcellular location">
    <subcellularLocation>
        <location evidence="2">Membrane</location>
    </subcellularLocation>
</comment>
<dbReference type="SUPFAM" id="SSF55874">
    <property type="entry name" value="ATPase domain of HSP90 chaperone/DNA topoisomerase II/histidine kinase"/>
    <property type="match status" value="1"/>
</dbReference>
<feature type="domain" description="Response regulatory" evidence="12">
    <location>
        <begin position="664"/>
        <end position="780"/>
    </location>
</feature>
<dbReference type="SMART" id="SM00448">
    <property type="entry name" value="REC"/>
    <property type="match status" value="1"/>
</dbReference>
<keyword evidence="10" id="KW-0812">Transmembrane</keyword>
<dbReference type="SUPFAM" id="SSF47384">
    <property type="entry name" value="Homodimeric domain of signal transducing histidine kinase"/>
    <property type="match status" value="1"/>
</dbReference>
<dbReference type="Gene3D" id="3.30.565.10">
    <property type="entry name" value="Histidine kinase-like ATPase, C-terminal domain"/>
    <property type="match status" value="1"/>
</dbReference>
<keyword evidence="10" id="KW-1133">Transmembrane helix</keyword>
<evidence type="ECO:0000256" key="3">
    <source>
        <dbReference type="ARBA" id="ARBA00012438"/>
    </source>
</evidence>
<keyword evidence="14" id="KW-0067">ATP-binding</keyword>
<dbReference type="PANTHER" id="PTHR45339:SF1">
    <property type="entry name" value="HYBRID SIGNAL TRANSDUCTION HISTIDINE KINASE J"/>
    <property type="match status" value="1"/>
</dbReference>
<reference evidence="14 15" key="1">
    <citation type="submission" date="2024-04" db="EMBL/GenBank/DDBJ databases">
        <title>Novel species of the genus Ideonella isolated from streams.</title>
        <authorList>
            <person name="Lu H."/>
        </authorList>
    </citation>
    <scope>NUCLEOTIDE SEQUENCE [LARGE SCALE GENOMIC DNA]</scope>
    <source>
        <strain evidence="14 15">DXS29W</strain>
    </source>
</reference>
<keyword evidence="9" id="KW-0175">Coiled coil</keyword>
<evidence type="ECO:0000313" key="15">
    <source>
        <dbReference type="Proteomes" id="UP001371218"/>
    </source>
</evidence>
<evidence type="ECO:0000256" key="6">
    <source>
        <dbReference type="ARBA" id="ARBA00022777"/>
    </source>
</evidence>
<name>A0ABU9BQP1_9BURK</name>
<dbReference type="CDD" id="cd00082">
    <property type="entry name" value="HisKA"/>
    <property type="match status" value="1"/>
</dbReference>
<dbReference type="SMART" id="SM00388">
    <property type="entry name" value="HisKA"/>
    <property type="match status" value="1"/>
</dbReference>
<dbReference type="InterPro" id="IPR004358">
    <property type="entry name" value="Sig_transdc_His_kin-like_C"/>
</dbReference>
<dbReference type="Pfam" id="PF00672">
    <property type="entry name" value="HAMP"/>
    <property type="match status" value="1"/>
</dbReference>
<dbReference type="Pfam" id="PF02518">
    <property type="entry name" value="HATPase_c"/>
    <property type="match status" value="1"/>
</dbReference>
<evidence type="ECO:0000256" key="1">
    <source>
        <dbReference type="ARBA" id="ARBA00000085"/>
    </source>
</evidence>
<evidence type="ECO:0000256" key="2">
    <source>
        <dbReference type="ARBA" id="ARBA00004370"/>
    </source>
</evidence>
<evidence type="ECO:0000259" key="13">
    <source>
        <dbReference type="PROSITE" id="PS50885"/>
    </source>
</evidence>